<keyword evidence="11" id="KW-0121">Carboxypeptidase</keyword>
<evidence type="ECO:0000256" key="8">
    <source>
        <dbReference type="PIRSR" id="PIRSR618044-2"/>
    </source>
</evidence>
<dbReference type="AlphaFoldDB" id="A0A1U7PPK3"/>
<keyword evidence="2" id="KW-0732">Signal</keyword>
<organism evidence="11 12">
    <name type="scientific">Edaphobacillus lindanitolerans</name>
    <dbReference type="NCBI Taxonomy" id="550447"/>
    <lineage>
        <taxon>Bacteria</taxon>
        <taxon>Bacillati</taxon>
        <taxon>Bacillota</taxon>
        <taxon>Bacilli</taxon>
        <taxon>Bacillales</taxon>
        <taxon>Bacillaceae</taxon>
        <taxon>Edaphobacillus</taxon>
    </lineage>
</organism>
<keyword evidence="3" id="KW-0378">Hydrolase</keyword>
<evidence type="ECO:0000256" key="7">
    <source>
        <dbReference type="PIRSR" id="PIRSR618044-1"/>
    </source>
</evidence>
<evidence type="ECO:0000256" key="4">
    <source>
        <dbReference type="ARBA" id="ARBA00022960"/>
    </source>
</evidence>
<evidence type="ECO:0000256" key="5">
    <source>
        <dbReference type="ARBA" id="ARBA00022984"/>
    </source>
</evidence>
<evidence type="ECO:0000313" key="11">
    <source>
        <dbReference type="EMBL" id="SIT88580.1"/>
    </source>
</evidence>
<dbReference type="GO" id="GO:0071555">
    <property type="term" value="P:cell wall organization"/>
    <property type="evidence" value="ECO:0007669"/>
    <property type="project" value="UniProtKB-KW"/>
</dbReference>
<dbReference type="SUPFAM" id="SSF56601">
    <property type="entry name" value="beta-lactamase/transpeptidase-like"/>
    <property type="match status" value="1"/>
</dbReference>
<name>A0A1U7PPK3_9BACI</name>
<dbReference type="InterPro" id="IPR001967">
    <property type="entry name" value="Peptidase_S11_N"/>
</dbReference>
<keyword evidence="5" id="KW-0573">Peptidoglycan synthesis</keyword>
<dbReference type="Proteomes" id="UP000187550">
    <property type="component" value="Unassembled WGS sequence"/>
</dbReference>
<dbReference type="Pfam" id="PF00768">
    <property type="entry name" value="Peptidase_S11"/>
    <property type="match status" value="1"/>
</dbReference>
<dbReference type="GO" id="GO:0009252">
    <property type="term" value="P:peptidoglycan biosynthetic process"/>
    <property type="evidence" value="ECO:0007669"/>
    <property type="project" value="UniProtKB-KW"/>
</dbReference>
<protein>
    <submittedName>
        <fullName evidence="11">D-alanyl-D-alanine carboxypeptidase (Penicillin-binding protein 5/6)</fullName>
    </submittedName>
</protein>
<dbReference type="GO" id="GO:0006508">
    <property type="term" value="P:proteolysis"/>
    <property type="evidence" value="ECO:0007669"/>
    <property type="project" value="InterPro"/>
</dbReference>
<evidence type="ECO:0000256" key="6">
    <source>
        <dbReference type="ARBA" id="ARBA00023316"/>
    </source>
</evidence>
<accession>A0A1U7PPK3</accession>
<dbReference type="Gene3D" id="3.40.710.10">
    <property type="entry name" value="DD-peptidase/beta-lactamase superfamily"/>
    <property type="match status" value="1"/>
</dbReference>
<proteinExistence type="inferred from homology"/>
<feature type="active site" description="Acyl-ester intermediate" evidence="7">
    <location>
        <position position="64"/>
    </location>
</feature>
<keyword evidence="12" id="KW-1185">Reference proteome</keyword>
<dbReference type="PANTHER" id="PTHR21581:SF6">
    <property type="entry name" value="TRAFFICKING PROTEIN PARTICLE COMPLEX SUBUNIT 12"/>
    <property type="match status" value="1"/>
</dbReference>
<dbReference type="InterPro" id="IPR012338">
    <property type="entry name" value="Beta-lactam/transpept-like"/>
</dbReference>
<dbReference type="EMBL" id="FTPL01000003">
    <property type="protein sequence ID" value="SIT88580.1"/>
    <property type="molecule type" value="Genomic_DNA"/>
</dbReference>
<evidence type="ECO:0000256" key="1">
    <source>
        <dbReference type="ARBA" id="ARBA00007164"/>
    </source>
</evidence>
<feature type="binding site" evidence="8">
    <location>
        <position position="237"/>
    </location>
    <ligand>
        <name>substrate</name>
    </ligand>
</feature>
<keyword evidence="6" id="KW-0961">Cell wall biogenesis/degradation</keyword>
<dbReference type="STRING" id="550447.SAMN05428946_2296"/>
<evidence type="ECO:0000256" key="9">
    <source>
        <dbReference type="RuleBase" id="RU004016"/>
    </source>
</evidence>
<feature type="active site" evidence="7">
    <location>
        <position position="124"/>
    </location>
</feature>
<dbReference type="PANTHER" id="PTHR21581">
    <property type="entry name" value="D-ALANYL-D-ALANINE CARBOXYPEPTIDASE"/>
    <property type="match status" value="1"/>
</dbReference>
<feature type="domain" description="Peptidase S11 D-alanyl-D-alanine carboxypeptidase A N-terminal" evidence="10">
    <location>
        <begin position="40"/>
        <end position="267"/>
    </location>
</feature>
<dbReference type="RefSeq" id="WP_076759015.1">
    <property type="nucleotide sequence ID" value="NZ_FTPL01000003.1"/>
</dbReference>
<comment type="similarity">
    <text evidence="1 9">Belongs to the peptidase S11 family.</text>
</comment>
<evidence type="ECO:0000259" key="10">
    <source>
        <dbReference type="Pfam" id="PF00768"/>
    </source>
</evidence>
<evidence type="ECO:0000256" key="2">
    <source>
        <dbReference type="ARBA" id="ARBA00022729"/>
    </source>
</evidence>
<dbReference type="PRINTS" id="PR00725">
    <property type="entry name" value="DADACBPTASE1"/>
</dbReference>
<dbReference type="GO" id="GO:0009002">
    <property type="term" value="F:serine-type D-Ala-D-Ala carboxypeptidase activity"/>
    <property type="evidence" value="ECO:0007669"/>
    <property type="project" value="InterPro"/>
</dbReference>
<dbReference type="OrthoDB" id="9791132at2"/>
<evidence type="ECO:0000313" key="12">
    <source>
        <dbReference type="Proteomes" id="UP000187550"/>
    </source>
</evidence>
<feature type="active site" description="Proton acceptor" evidence="7">
    <location>
        <position position="67"/>
    </location>
</feature>
<sequence length="290" mass="31385">MKKILLLAAMAAVLVLALMKFGVIRPDRLAGEDAYTSPYIYVLDRETGKPVYEKNADAKAYPASLTKMMTTLVALEQIGDLAEQAPVDLDTYRQMVTANASMAGFHGREPVTYRDLLYGTILPSGGEAANSLAVNTAGSVDAFVGLMNEKADELGLDGTRFTNPEGLQDRDQYTTAADMAKLLDRALDNGHFRALLTKESFRTSATPDHPDGILLQSTVLSRLSGVNEEGFRILGGKSGTTYEAGECWATLAEKNGKEYIAVVMGAPLRDIQHPDGAQIKDTLKLYEAID</sequence>
<gene>
    <name evidence="11" type="ORF">SAMN05428946_2296</name>
</gene>
<dbReference type="InterPro" id="IPR018044">
    <property type="entry name" value="Peptidase_S11"/>
</dbReference>
<keyword evidence="11" id="KW-0645">Protease</keyword>
<dbReference type="GO" id="GO:0008360">
    <property type="term" value="P:regulation of cell shape"/>
    <property type="evidence" value="ECO:0007669"/>
    <property type="project" value="UniProtKB-KW"/>
</dbReference>
<reference evidence="12" key="1">
    <citation type="submission" date="2017-01" db="EMBL/GenBank/DDBJ databases">
        <authorList>
            <person name="Varghese N."/>
            <person name="Submissions S."/>
        </authorList>
    </citation>
    <scope>NUCLEOTIDE SEQUENCE [LARGE SCALE GENOMIC DNA]</scope>
    <source>
        <strain evidence="12">MNA4</strain>
    </source>
</reference>
<evidence type="ECO:0000256" key="3">
    <source>
        <dbReference type="ARBA" id="ARBA00022801"/>
    </source>
</evidence>
<keyword evidence="4" id="KW-0133">Cell shape</keyword>